<keyword evidence="1" id="KW-1133">Transmembrane helix</keyword>
<keyword evidence="1" id="KW-0812">Transmembrane</keyword>
<organism evidence="2 3">
    <name type="scientific">Undibacterium arcticum</name>
    <dbReference type="NCBI Taxonomy" id="1762892"/>
    <lineage>
        <taxon>Bacteria</taxon>
        <taxon>Pseudomonadati</taxon>
        <taxon>Pseudomonadota</taxon>
        <taxon>Betaproteobacteria</taxon>
        <taxon>Burkholderiales</taxon>
        <taxon>Oxalobacteraceae</taxon>
        <taxon>Undibacterium</taxon>
    </lineage>
</organism>
<keyword evidence="3" id="KW-1185">Reference proteome</keyword>
<accession>A0ABV7F7X6</accession>
<name>A0ABV7F7X6_9BURK</name>
<evidence type="ECO:0008006" key="4">
    <source>
        <dbReference type="Google" id="ProtNLM"/>
    </source>
</evidence>
<evidence type="ECO:0000256" key="1">
    <source>
        <dbReference type="SAM" id="Phobius"/>
    </source>
</evidence>
<sequence length="90" mass="9610">MAPATRALSDRISAFHADVSGNLIYALLGLHLAAIAYYYFFKKENLLRPMLSGDREVDYDAPLANDGVRTRLLALAGVCAAAVAAIVDLG</sequence>
<dbReference type="Proteomes" id="UP001595530">
    <property type="component" value="Unassembled WGS sequence"/>
</dbReference>
<evidence type="ECO:0000313" key="2">
    <source>
        <dbReference type="EMBL" id="MFC3109842.1"/>
    </source>
</evidence>
<dbReference type="EMBL" id="JBHRTP010000055">
    <property type="protein sequence ID" value="MFC3109842.1"/>
    <property type="molecule type" value="Genomic_DNA"/>
</dbReference>
<proteinExistence type="predicted"/>
<dbReference type="RefSeq" id="WP_390332287.1">
    <property type="nucleotide sequence ID" value="NZ_JBHRTP010000055.1"/>
</dbReference>
<protein>
    <recommendedName>
        <fullName evidence="4">Cytochrome B</fullName>
    </recommendedName>
</protein>
<evidence type="ECO:0000313" key="3">
    <source>
        <dbReference type="Proteomes" id="UP001595530"/>
    </source>
</evidence>
<gene>
    <name evidence="2" type="ORF">ACFOFO_18060</name>
</gene>
<keyword evidence="1" id="KW-0472">Membrane</keyword>
<comment type="caution">
    <text evidence="2">The sequence shown here is derived from an EMBL/GenBank/DDBJ whole genome shotgun (WGS) entry which is preliminary data.</text>
</comment>
<feature type="transmembrane region" description="Helical" evidence="1">
    <location>
        <begin position="72"/>
        <end position="89"/>
    </location>
</feature>
<reference evidence="3" key="1">
    <citation type="journal article" date="2019" name="Int. J. Syst. Evol. Microbiol.">
        <title>The Global Catalogue of Microorganisms (GCM) 10K type strain sequencing project: providing services to taxonomists for standard genome sequencing and annotation.</title>
        <authorList>
            <consortium name="The Broad Institute Genomics Platform"/>
            <consortium name="The Broad Institute Genome Sequencing Center for Infectious Disease"/>
            <person name="Wu L."/>
            <person name="Ma J."/>
        </authorList>
    </citation>
    <scope>NUCLEOTIDE SEQUENCE [LARGE SCALE GENOMIC DNA]</scope>
    <source>
        <strain evidence="3">KCTC 42986</strain>
    </source>
</reference>
<feature type="transmembrane region" description="Helical" evidence="1">
    <location>
        <begin position="23"/>
        <end position="41"/>
    </location>
</feature>